<sequence>MFRSRRRRLPAGYSPEEEANIDYLKGERISPEEAARMREELARLELRVAQGKQKIAVLMAANRNARRKAAAYGAKAAAFRTAIDRRLGRYTLDVVIFALVAAAWWFGFFNVVIEGRW</sequence>
<proteinExistence type="predicted"/>
<name>A0ABP3GAM9_9ACTN</name>
<accession>A0ABP3GAM9</accession>
<evidence type="ECO:0000313" key="2">
    <source>
        <dbReference type="EMBL" id="GAA0340792.1"/>
    </source>
</evidence>
<evidence type="ECO:0000313" key="3">
    <source>
        <dbReference type="Proteomes" id="UP001501822"/>
    </source>
</evidence>
<gene>
    <name evidence="2" type="ORF">GCM10010151_33030</name>
</gene>
<reference evidence="3" key="1">
    <citation type="journal article" date="2019" name="Int. J. Syst. Evol. Microbiol.">
        <title>The Global Catalogue of Microorganisms (GCM) 10K type strain sequencing project: providing services to taxonomists for standard genome sequencing and annotation.</title>
        <authorList>
            <consortium name="The Broad Institute Genomics Platform"/>
            <consortium name="The Broad Institute Genome Sequencing Center for Infectious Disease"/>
            <person name="Wu L."/>
            <person name="Ma J."/>
        </authorList>
    </citation>
    <scope>NUCLEOTIDE SEQUENCE [LARGE SCALE GENOMIC DNA]</scope>
    <source>
        <strain evidence="3">JCM 3146</strain>
    </source>
</reference>
<organism evidence="2 3">
    <name type="scientific">Actinoallomurus spadix</name>
    <dbReference type="NCBI Taxonomy" id="79912"/>
    <lineage>
        <taxon>Bacteria</taxon>
        <taxon>Bacillati</taxon>
        <taxon>Actinomycetota</taxon>
        <taxon>Actinomycetes</taxon>
        <taxon>Streptosporangiales</taxon>
        <taxon>Thermomonosporaceae</taxon>
        <taxon>Actinoallomurus</taxon>
    </lineage>
</organism>
<keyword evidence="1" id="KW-1133">Transmembrane helix</keyword>
<dbReference type="EMBL" id="BAAABM010000024">
    <property type="protein sequence ID" value="GAA0340792.1"/>
    <property type="molecule type" value="Genomic_DNA"/>
</dbReference>
<keyword evidence="3" id="KW-1185">Reference proteome</keyword>
<keyword evidence="1" id="KW-0472">Membrane</keyword>
<feature type="transmembrane region" description="Helical" evidence="1">
    <location>
        <begin position="90"/>
        <end position="113"/>
    </location>
</feature>
<dbReference type="RefSeq" id="WP_252811140.1">
    <property type="nucleotide sequence ID" value="NZ_BAAABM010000024.1"/>
</dbReference>
<comment type="caution">
    <text evidence="2">The sequence shown here is derived from an EMBL/GenBank/DDBJ whole genome shotgun (WGS) entry which is preliminary data.</text>
</comment>
<protein>
    <submittedName>
        <fullName evidence="2">Uncharacterized protein</fullName>
    </submittedName>
</protein>
<evidence type="ECO:0000256" key="1">
    <source>
        <dbReference type="SAM" id="Phobius"/>
    </source>
</evidence>
<dbReference type="Proteomes" id="UP001501822">
    <property type="component" value="Unassembled WGS sequence"/>
</dbReference>
<keyword evidence="1" id="KW-0812">Transmembrane</keyword>